<dbReference type="SUPFAM" id="SSF56784">
    <property type="entry name" value="HAD-like"/>
    <property type="match status" value="1"/>
</dbReference>
<keyword evidence="8" id="KW-1185">Reference proteome</keyword>
<keyword evidence="4" id="KW-0460">Magnesium</keyword>
<evidence type="ECO:0000313" key="5">
    <source>
        <dbReference type="EMBL" id="AKH98277.1"/>
    </source>
</evidence>
<comment type="similarity">
    <text evidence="2">Belongs to the HAD-like hydrolase superfamily.</text>
</comment>
<evidence type="ECO:0000256" key="1">
    <source>
        <dbReference type="ARBA" id="ARBA00001946"/>
    </source>
</evidence>
<accession>A0A0F7PC25</accession>
<evidence type="ECO:0000256" key="3">
    <source>
        <dbReference type="ARBA" id="ARBA00022801"/>
    </source>
</evidence>
<dbReference type="OrthoDB" id="27736at2157"/>
<gene>
    <name evidence="6" type="ORF">HLASA_1792</name>
    <name evidence="5" type="ORF">HLASF_1806</name>
</gene>
<dbReference type="GO" id="GO:0044281">
    <property type="term" value="P:small molecule metabolic process"/>
    <property type="evidence" value="ECO:0007669"/>
    <property type="project" value="UniProtKB-ARBA"/>
</dbReference>
<reference evidence="5 8" key="1">
    <citation type="journal article" date="2015" name="ISME J.">
        <title>Elemental sulfur and acetate can support life of a novel strictly anaerobic haloarchaeon.</title>
        <authorList>
            <person name="Sorokin D.Y."/>
            <person name="Kublanov I.V."/>
            <person name="Gavrilov S.N."/>
            <person name="Rojo D."/>
            <person name="Roman P."/>
            <person name="Golyshin P.N."/>
            <person name="Slepak V.Z."/>
            <person name="Smedile F."/>
            <person name="Ferrer M."/>
            <person name="Messina E."/>
            <person name="La Cono V."/>
            <person name="Yakimov M.M."/>
        </authorList>
    </citation>
    <scope>NUCLEOTIDE SEQUENCE [LARGE SCALE GENOMIC DNA]</scope>
    <source>
        <strain evidence="5 8">HSR2</strain>
    </source>
</reference>
<dbReference type="STRING" id="1604004.HLASA_1792"/>
<dbReference type="InterPro" id="IPR006439">
    <property type="entry name" value="HAD-SF_hydro_IA"/>
</dbReference>
<dbReference type="InterPro" id="IPR023214">
    <property type="entry name" value="HAD_sf"/>
</dbReference>
<evidence type="ECO:0000313" key="8">
    <source>
        <dbReference type="Proteomes" id="UP000069906"/>
    </source>
</evidence>
<evidence type="ECO:0000313" key="7">
    <source>
        <dbReference type="Proteomes" id="UP000060390"/>
    </source>
</evidence>
<reference evidence="7" key="2">
    <citation type="submission" date="2015-05" db="EMBL/GenBank/DDBJ databases">
        <title>Complete genome sequence of Halanaeroarchaeum sulfurireducens type strain M27-SA2, a sulfate-reducer haloarchaeon from marine anoxic lake Medee.</title>
        <authorList>
            <person name="Messina E."/>
            <person name="Kublanov I.V."/>
            <person name="Toshchakov S."/>
            <person name="Arcadi E."/>
            <person name="La Spada G."/>
            <person name="La Cono V."/>
            <person name="Yakimov M.M."/>
        </authorList>
    </citation>
    <scope>NUCLEOTIDE SEQUENCE [LARGE SCALE GENOMIC DNA]</scope>
    <source>
        <strain evidence="7">M27-SA2</strain>
    </source>
</reference>
<dbReference type="KEGG" id="hsu:HLASF_1806"/>
<dbReference type="AlphaFoldDB" id="A0A0F7PC25"/>
<dbReference type="GeneID" id="26011127"/>
<dbReference type="SFLD" id="SFLDS00003">
    <property type="entry name" value="Haloacid_Dehalogenase"/>
    <property type="match status" value="1"/>
</dbReference>
<dbReference type="GO" id="GO:0016787">
    <property type="term" value="F:hydrolase activity"/>
    <property type="evidence" value="ECO:0007669"/>
    <property type="project" value="UniProtKB-KW"/>
</dbReference>
<organism evidence="5 8">
    <name type="scientific">Halanaeroarchaeum sulfurireducens</name>
    <dbReference type="NCBI Taxonomy" id="1604004"/>
    <lineage>
        <taxon>Archaea</taxon>
        <taxon>Methanobacteriati</taxon>
        <taxon>Methanobacteriota</taxon>
        <taxon>Stenosarchaea group</taxon>
        <taxon>Halobacteria</taxon>
        <taxon>Halobacteriales</taxon>
        <taxon>Halobacteriaceae</taxon>
        <taxon>Halanaeroarchaeum</taxon>
    </lineage>
</organism>
<dbReference type="InterPro" id="IPR051400">
    <property type="entry name" value="HAD-like_hydrolase"/>
</dbReference>
<dbReference type="Proteomes" id="UP000060390">
    <property type="component" value="Chromosome"/>
</dbReference>
<dbReference type="Pfam" id="PF00702">
    <property type="entry name" value="Hydrolase"/>
    <property type="match status" value="1"/>
</dbReference>
<keyword evidence="3 5" id="KW-0378">Hydrolase</keyword>
<dbReference type="Proteomes" id="UP000069906">
    <property type="component" value="Chromosome"/>
</dbReference>
<dbReference type="EMBL" id="CP008874">
    <property type="protein sequence ID" value="AKH98277.1"/>
    <property type="molecule type" value="Genomic_DNA"/>
</dbReference>
<evidence type="ECO:0000256" key="4">
    <source>
        <dbReference type="ARBA" id="ARBA00022842"/>
    </source>
</evidence>
<dbReference type="Gene3D" id="3.40.50.1000">
    <property type="entry name" value="HAD superfamily/HAD-like"/>
    <property type="match status" value="1"/>
</dbReference>
<sequence length="223" mass="24458">MTVDAVLFDLDETLVEYERPASTVLGVAFDQLDVEPFFHVSEFRDRYDDFLPQSESVAHLRELVFADIAADAGHDPALGRRLARGYADERDHSRVRLLPGAPDLLDALEDRPVGLVTNGGPEMQRPKLETTGLDTYFDTIVYAGHDTASKPEPEPFVRALEDLEVDPPAGAFVGNDPVADVHGSQSVGMRSVWLRNGAEETPTVEPDATVDCLDELLDTGLLQ</sequence>
<dbReference type="NCBIfam" id="TIGR01509">
    <property type="entry name" value="HAD-SF-IA-v3"/>
    <property type="match status" value="1"/>
</dbReference>
<dbReference type="NCBIfam" id="TIGR01549">
    <property type="entry name" value="HAD-SF-IA-v1"/>
    <property type="match status" value="1"/>
</dbReference>
<dbReference type="KEGG" id="hsf:HLASA_1792"/>
<reference evidence="6 7" key="3">
    <citation type="journal article" date="2016" name="Stand. Genomic Sci.">
        <title>Complete genome sequence of 'Halanaeroarchaeum sulfurireducens' M27-SA2, a sulfur-reducing and acetate-oxidizing haloarchaeon from the deep-sea hypersaline anoxic lake Medee.</title>
        <authorList>
            <person name="Messina E."/>
            <person name="Sorokin D.Y."/>
            <person name="Kublanov I.V."/>
            <person name="Toshchakov S."/>
            <person name="Lopatina A."/>
            <person name="Arcadi E."/>
            <person name="Smedile F."/>
            <person name="La Spada G."/>
            <person name="La Cono V."/>
            <person name="Yakimov M.M."/>
        </authorList>
    </citation>
    <scope>NUCLEOTIDE SEQUENCE [LARGE SCALE GENOMIC DNA]</scope>
    <source>
        <strain evidence="6 7">M27-SA2</strain>
    </source>
</reference>
<evidence type="ECO:0000313" key="6">
    <source>
        <dbReference type="EMBL" id="ALG82671.1"/>
    </source>
</evidence>
<dbReference type="SFLD" id="SFLDG01129">
    <property type="entry name" value="C1.5:_HAD__Beta-PGM__Phosphata"/>
    <property type="match status" value="1"/>
</dbReference>
<name>A0A0F7PC25_9EURY</name>
<dbReference type="RefSeq" id="WP_050048950.1">
    <property type="nucleotide sequence ID" value="NZ_CP008874.1"/>
</dbReference>
<comment type="cofactor">
    <cofactor evidence="1">
        <name>Mg(2+)</name>
        <dbReference type="ChEBI" id="CHEBI:18420"/>
    </cofactor>
</comment>
<dbReference type="EMBL" id="CP011564">
    <property type="protein sequence ID" value="ALG82671.1"/>
    <property type="molecule type" value="Genomic_DNA"/>
</dbReference>
<dbReference type="PANTHER" id="PTHR46470">
    <property type="entry name" value="N-ACYLNEURAMINATE-9-PHOSPHATASE"/>
    <property type="match status" value="1"/>
</dbReference>
<protein>
    <submittedName>
        <fullName evidence="5">HAD-superfamily hydrolase, subfamily IA, variant 1</fullName>
    </submittedName>
    <submittedName>
        <fullName evidence="6">HAD-superfamily hydrolase, subfamily IA, variant1</fullName>
    </submittedName>
</protein>
<proteinExistence type="inferred from homology"/>
<dbReference type="HOGENOM" id="CLU_045011_8_2_2"/>
<dbReference type="InterPro" id="IPR036412">
    <property type="entry name" value="HAD-like_sf"/>
</dbReference>
<dbReference type="Gene3D" id="1.20.120.1600">
    <property type="match status" value="1"/>
</dbReference>
<evidence type="ECO:0000256" key="2">
    <source>
        <dbReference type="ARBA" id="ARBA00007958"/>
    </source>
</evidence>